<proteinExistence type="predicted"/>
<reference evidence="2 3" key="1">
    <citation type="submission" date="2014-04" db="EMBL/GenBank/DDBJ databases">
        <authorList>
            <consortium name="DOE Joint Genome Institute"/>
            <person name="Kuo A."/>
            <person name="Girlanda M."/>
            <person name="Perotto S."/>
            <person name="Kohler A."/>
            <person name="Nagy L.G."/>
            <person name="Floudas D."/>
            <person name="Copeland A."/>
            <person name="Barry K.W."/>
            <person name="Cichocki N."/>
            <person name="Veneault-Fourrey C."/>
            <person name="LaButti K."/>
            <person name="Lindquist E.A."/>
            <person name="Lipzen A."/>
            <person name="Lundell T."/>
            <person name="Morin E."/>
            <person name="Murat C."/>
            <person name="Sun H."/>
            <person name="Tunlid A."/>
            <person name="Henrissat B."/>
            <person name="Grigoriev I.V."/>
            <person name="Hibbett D.S."/>
            <person name="Martin F."/>
            <person name="Nordberg H.P."/>
            <person name="Cantor M.N."/>
            <person name="Hua S.X."/>
        </authorList>
    </citation>
    <scope>NUCLEOTIDE SEQUENCE [LARGE SCALE GENOMIC DNA]</scope>
    <source>
        <strain evidence="2 3">MUT 4182</strain>
    </source>
</reference>
<evidence type="ECO:0000313" key="3">
    <source>
        <dbReference type="Proteomes" id="UP000054248"/>
    </source>
</evidence>
<dbReference type="AlphaFoldDB" id="A0A0C3L8X4"/>
<sequence>MGFVDRSSYLGSSGLELHPLGTQGLSRRTPSSHELAEPSSDDEPDQLLPGSKEHPTNSENFVPIQVRDSTHLKTSAHSSISGTLVGTTSGHPELVDDVPSRSVSLKPHKAPRSIHYHKPSDPSPVGATTLFSSNAAPLSLPELDSYIESFPPVVFSPHSDHPREENDAPNWKSSKFPPFELLTNRTLVDLKNNRSEPPIWKDRNMVFGVVAGWVLGLMVRIPMKSVSANTIKSDFSSIVRIQSEGTGNAWRQILLGTVPNVLALNLSALTQSVVFFLVFQLIALVVNADGSIVEKRRVRLALRCLDHEVVSWPYTRTELVGARTWLPFGGPRYKVQATTAYSTCTFEIKRRGIASWRGVQLGSGFHVELRYAPPVVVHAPVIGLDDDFSVSPLLAQFLLRNQDIVSRNSLKIEGALESYRRHLRKMSRWKQDVLTYSFLTTVYFRPSDATAIAREVEPTEKDLRVREMILSKQNALASTYERTRAVSRTALATWWYLFWDDFWRQNRGAFPGLRIHEADFNPQYPTSLAYRPLTRSALERFLDYRGLLASSRSSGCLDSGFLNKVYVRMSQIVFQGASRIIRTHFGGHAIEFDISEIKFGHPKTSTLDTGGGANTSFSTPEGTDQDDSSIRVRPTYISTTGGKAYMTTLCGKVTMI</sequence>
<dbReference type="Proteomes" id="UP000054248">
    <property type="component" value="Unassembled WGS sequence"/>
</dbReference>
<protein>
    <submittedName>
        <fullName evidence="2">Uncharacterized protein</fullName>
    </submittedName>
</protein>
<feature type="region of interest" description="Disordered" evidence="1">
    <location>
        <begin position="72"/>
        <end position="122"/>
    </location>
</feature>
<evidence type="ECO:0000256" key="1">
    <source>
        <dbReference type="SAM" id="MobiDB-lite"/>
    </source>
</evidence>
<accession>A0A0C3L8X4</accession>
<reference evidence="3" key="2">
    <citation type="submission" date="2015-01" db="EMBL/GenBank/DDBJ databases">
        <title>Evolutionary Origins and Diversification of the Mycorrhizal Mutualists.</title>
        <authorList>
            <consortium name="DOE Joint Genome Institute"/>
            <consortium name="Mycorrhizal Genomics Consortium"/>
            <person name="Kohler A."/>
            <person name="Kuo A."/>
            <person name="Nagy L.G."/>
            <person name="Floudas D."/>
            <person name="Copeland A."/>
            <person name="Barry K.W."/>
            <person name="Cichocki N."/>
            <person name="Veneault-Fourrey C."/>
            <person name="LaButti K."/>
            <person name="Lindquist E.A."/>
            <person name="Lipzen A."/>
            <person name="Lundell T."/>
            <person name="Morin E."/>
            <person name="Murat C."/>
            <person name="Riley R."/>
            <person name="Ohm R."/>
            <person name="Sun H."/>
            <person name="Tunlid A."/>
            <person name="Henrissat B."/>
            <person name="Grigoriev I.V."/>
            <person name="Hibbett D.S."/>
            <person name="Martin F."/>
        </authorList>
    </citation>
    <scope>NUCLEOTIDE SEQUENCE [LARGE SCALE GENOMIC DNA]</scope>
    <source>
        <strain evidence="3">MUT 4182</strain>
    </source>
</reference>
<dbReference type="STRING" id="1051891.A0A0C3L8X4"/>
<dbReference type="OrthoDB" id="10261361at2759"/>
<name>A0A0C3L8X4_9AGAM</name>
<feature type="compositionally biased region" description="Polar residues" evidence="1">
    <location>
        <begin position="605"/>
        <end position="622"/>
    </location>
</feature>
<dbReference type="HOGENOM" id="CLU_418085_0_0_1"/>
<feature type="region of interest" description="Disordered" evidence="1">
    <location>
        <begin position="1"/>
        <end position="60"/>
    </location>
</feature>
<feature type="compositionally biased region" description="Polar residues" evidence="1">
    <location>
        <begin position="72"/>
        <end position="90"/>
    </location>
</feature>
<feature type="region of interest" description="Disordered" evidence="1">
    <location>
        <begin position="605"/>
        <end position="629"/>
    </location>
</feature>
<keyword evidence="3" id="KW-1185">Reference proteome</keyword>
<dbReference type="EMBL" id="KN822973">
    <property type="protein sequence ID" value="KIO30288.1"/>
    <property type="molecule type" value="Genomic_DNA"/>
</dbReference>
<gene>
    <name evidence="2" type="ORF">M407DRAFT_5672</name>
</gene>
<feature type="compositionally biased region" description="Basic residues" evidence="1">
    <location>
        <begin position="106"/>
        <end position="117"/>
    </location>
</feature>
<evidence type="ECO:0000313" key="2">
    <source>
        <dbReference type="EMBL" id="KIO30288.1"/>
    </source>
</evidence>
<organism evidence="2 3">
    <name type="scientific">Tulasnella calospora MUT 4182</name>
    <dbReference type="NCBI Taxonomy" id="1051891"/>
    <lineage>
        <taxon>Eukaryota</taxon>
        <taxon>Fungi</taxon>
        <taxon>Dikarya</taxon>
        <taxon>Basidiomycota</taxon>
        <taxon>Agaricomycotina</taxon>
        <taxon>Agaricomycetes</taxon>
        <taxon>Cantharellales</taxon>
        <taxon>Tulasnellaceae</taxon>
        <taxon>Tulasnella</taxon>
    </lineage>
</organism>